<evidence type="ECO:0000313" key="2">
    <source>
        <dbReference type="EMBL" id="KAK2982229.1"/>
    </source>
</evidence>
<dbReference type="EMBL" id="JAVXUO010001447">
    <property type="protein sequence ID" value="KAK2982229.1"/>
    <property type="molecule type" value="Genomic_DNA"/>
</dbReference>
<evidence type="ECO:0000313" key="3">
    <source>
        <dbReference type="Proteomes" id="UP001187471"/>
    </source>
</evidence>
<name>A0AA88UET9_9ASTE</name>
<dbReference type="AlphaFoldDB" id="A0AA88UET9"/>
<reference evidence="2" key="1">
    <citation type="submission" date="2022-12" db="EMBL/GenBank/DDBJ databases">
        <title>Draft genome assemblies for two species of Escallonia (Escalloniales).</title>
        <authorList>
            <person name="Chanderbali A."/>
            <person name="Dervinis C."/>
            <person name="Anghel I."/>
            <person name="Soltis D."/>
            <person name="Soltis P."/>
            <person name="Zapata F."/>
        </authorList>
    </citation>
    <scope>NUCLEOTIDE SEQUENCE</scope>
    <source>
        <strain evidence="2">UCBG92.1500</strain>
        <tissue evidence="2">Leaf</tissue>
    </source>
</reference>
<organism evidence="2 3">
    <name type="scientific">Escallonia rubra</name>
    <dbReference type="NCBI Taxonomy" id="112253"/>
    <lineage>
        <taxon>Eukaryota</taxon>
        <taxon>Viridiplantae</taxon>
        <taxon>Streptophyta</taxon>
        <taxon>Embryophyta</taxon>
        <taxon>Tracheophyta</taxon>
        <taxon>Spermatophyta</taxon>
        <taxon>Magnoliopsida</taxon>
        <taxon>eudicotyledons</taxon>
        <taxon>Gunneridae</taxon>
        <taxon>Pentapetalae</taxon>
        <taxon>asterids</taxon>
        <taxon>campanulids</taxon>
        <taxon>Escalloniales</taxon>
        <taxon>Escalloniaceae</taxon>
        <taxon>Escallonia</taxon>
    </lineage>
</organism>
<keyword evidence="3" id="KW-1185">Reference proteome</keyword>
<gene>
    <name evidence="2" type="ORF">RJ640_012216</name>
</gene>
<comment type="caution">
    <text evidence="2">The sequence shown here is derived from an EMBL/GenBank/DDBJ whole genome shotgun (WGS) entry which is preliminary data.</text>
</comment>
<evidence type="ECO:0000256" key="1">
    <source>
        <dbReference type="SAM" id="MobiDB-lite"/>
    </source>
</evidence>
<protein>
    <submittedName>
        <fullName evidence="2">Uncharacterized protein</fullName>
    </submittedName>
</protein>
<accession>A0AA88UET9</accession>
<sequence length="117" mass="12798">MDFPDALGIGTPLPTAFPTRRDEAFSPPPHPAVLPTTFEPYAARGVVTTQNVRLKEIHVLCPRIVNSERGFYKRTSQGVTHPSTTLAHSKKGFNTRTSQGVTHPSTTLAQARLTAEF</sequence>
<feature type="region of interest" description="Disordered" evidence="1">
    <location>
        <begin position="1"/>
        <end position="30"/>
    </location>
</feature>
<proteinExistence type="predicted"/>
<dbReference type="Proteomes" id="UP001187471">
    <property type="component" value="Unassembled WGS sequence"/>
</dbReference>